<organism evidence="11 12">
    <name type="scientific">Actinospica acidithermotolerans</name>
    <dbReference type="NCBI Taxonomy" id="2828514"/>
    <lineage>
        <taxon>Bacteria</taxon>
        <taxon>Bacillati</taxon>
        <taxon>Actinomycetota</taxon>
        <taxon>Actinomycetes</taxon>
        <taxon>Catenulisporales</taxon>
        <taxon>Actinospicaceae</taxon>
        <taxon>Actinospica</taxon>
    </lineage>
</organism>
<sequence>MHLTYIPYPTTGYSSGDAAWQLTAATLVGLMSLPGLAVLYGGLVQKKWAVNTMLMAFSAFSLVLIVWALWAFNMGFGSPWIKTTVAGSGSGFVGVPRTSLGAGQESQASIPLLSGLMPPFNFSESALFYFQFVFAAITPLLWLGSVIGRMSFKAWLIVVPLWTTIVYTVDAFMLWGGGFWAGMGAVDYSGGYVIHLSAGTAGFVAAAVIGPRLKKDREHGAPNNLLLCATGAGILWLGWNGFNGGDPYFAGADAALAVVNTNLATAVALMTWLLMDLFFSPAKKPTLLGAINGMIVGLVTITPSAGYLNGLGAIAVGAITSVVVWLSWYKLSKKWFFAKVDDTLGVVYTHGIAGLCGGLLVGIFADPNVLVYLAGDSKSSAVSVTGLLYGSHTWHQLEVQAGAALTVIGWTALCTFLILKFVGLFVKLRLTDEQLETGDLAIHDEVVYPSDTLSTSVSEPALAGAAAPAAHAAEPVAEAEVPAAES</sequence>
<feature type="transmembrane region" description="Helical" evidence="9">
    <location>
        <begin position="192"/>
        <end position="213"/>
    </location>
</feature>
<evidence type="ECO:0000256" key="5">
    <source>
        <dbReference type="ARBA" id="ARBA00022989"/>
    </source>
</evidence>
<dbReference type="InterPro" id="IPR018047">
    <property type="entry name" value="Ammonium_transpt_CS"/>
</dbReference>
<evidence type="ECO:0000313" key="12">
    <source>
        <dbReference type="Proteomes" id="UP000676325"/>
    </source>
</evidence>
<gene>
    <name evidence="11" type="ORF">KDK95_12475</name>
</gene>
<comment type="similarity">
    <text evidence="2">Belongs to the ammonia transporter channel (TC 1.A.11.2) family.</text>
</comment>
<keyword evidence="7" id="KW-0924">Ammonia transport</keyword>
<dbReference type="PANTHER" id="PTHR43029:SF10">
    <property type="entry name" value="AMMONIUM TRANSPORTER MEP2"/>
    <property type="match status" value="1"/>
</dbReference>
<reference evidence="11" key="1">
    <citation type="submission" date="2021-04" db="EMBL/GenBank/DDBJ databases">
        <title>Genome based classification of Actinospica acidithermotolerans sp. nov., an actinobacterium isolated from an Indonesian hot spring.</title>
        <authorList>
            <person name="Kusuma A.B."/>
            <person name="Putra K.E."/>
            <person name="Nafisah S."/>
            <person name="Loh J."/>
            <person name="Nouioui I."/>
            <person name="Goodfellow M."/>
        </authorList>
    </citation>
    <scope>NUCLEOTIDE SEQUENCE</scope>
    <source>
        <strain evidence="11">MGRD01-02</strain>
    </source>
</reference>
<feature type="domain" description="Ammonium transporter AmtB-like" evidence="10">
    <location>
        <begin position="19"/>
        <end position="448"/>
    </location>
</feature>
<evidence type="ECO:0000256" key="1">
    <source>
        <dbReference type="ARBA" id="ARBA00004141"/>
    </source>
</evidence>
<keyword evidence="5 9" id="KW-1133">Transmembrane helix</keyword>
<feature type="transmembrane region" description="Helical" evidence="9">
    <location>
        <begin position="225"/>
        <end position="242"/>
    </location>
</feature>
<dbReference type="GO" id="GO:0008519">
    <property type="term" value="F:ammonium channel activity"/>
    <property type="evidence" value="ECO:0007669"/>
    <property type="project" value="InterPro"/>
</dbReference>
<dbReference type="InterPro" id="IPR024041">
    <property type="entry name" value="NH4_transpt_AmtB-like_dom"/>
</dbReference>
<feature type="transmembrane region" description="Helical" evidence="9">
    <location>
        <begin position="403"/>
        <end position="426"/>
    </location>
</feature>
<keyword evidence="4 9" id="KW-0812">Transmembrane</keyword>
<feature type="transmembrane region" description="Helical" evidence="9">
    <location>
        <begin position="254"/>
        <end position="275"/>
    </location>
</feature>
<dbReference type="AlphaFoldDB" id="A0A941EDN5"/>
<keyword evidence="12" id="KW-1185">Reference proteome</keyword>
<accession>A0A941EDN5</accession>
<evidence type="ECO:0000259" key="10">
    <source>
        <dbReference type="Pfam" id="PF00909"/>
    </source>
</evidence>
<dbReference type="PANTHER" id="PTHR43029">
    <property type="entry name" value="AMMONIUM TRANSPORTER MEP2"/>
    <property type="match status" value="1"/>
</dbReference>
<evidence type="ECO:0000256" key="8">
    <source>
        <dbReference type="ARBA" id="ARBA00050025"/>
    </source>
</evidence>
<evidence type="ECO:0000256" key="7">
    <source>
        <dbReference type="ARBA" id="ARBA00023177"/>
    </source>
</evidence>
<dbReference type="Proteomes" id="UP000676325">
    <property type="component" value="Unassembled WGS sequence"/>
</dbReference>
<comment type="caution">
    <text evidence="11">The sequence shown here is derived from an EMBL/GenBank/DDBJ whole genome shotgun (WGS) entry which is preliminary data.</text>
</comment>
<dbReference type="Pfam" id="PF00909">
    <property type="entry name" value="Ammonium_transp"/>
    <property type="match status" value="1"/>
</dbReference>
<evidence type="ECO:0000256" key="2">
    <source>
        <dbReference type="ARBA" id="ARBA00005887"/>
    </source>
</evidence>
<feature type="transmembrane region" description="Helical" evidence="9">
    <location>
        <begin position="20"/>
        <end position="41"/>
    </location>
</feature>
<evidence type="ECO:0000256" key="6">
    <source>
        <dbReference type="ARBA" id="ARBA00023136"/>
    </source>
</evidence>
<dbReference type="PROSITE" id="PS01219">
    <property type="entry name" value="AMMONIUM_TRANSP"/>
    <property type="match status" value="1"/>
</dbReference>
<feature type="transmembrane region" description="Helical" evidence="9">
    <location>
        <begin position="48"/>
        <end position="70"/>
    </location>
</feature>
<dbReference type="InterPro" id="IPR001905">
    <property type="entry name" value="Ammonium_transpt"/>
</dbReference>
<evidence type="ECO:0000256" key="9">
    <source>
        <dbReference type="SAM" id="Phobius"/>
    </source>
</evidence>
<dbReference type="InterPro" id="IPR029020">
    <property type="entry name" value="Ammonium/urea_transptr"/>
</dbReference>
<feature type="transmembrane region" description="Helical" evidence="9">
    <location>
        <begin position="126"/>
        <end position="147"/>
    </location>
</feature>
<dbReference type="EMBL" id="JAGSOH010000028">
    <property type="protein sequence ID" value="MBR7827124.1"/>
    <property type="molecule type" value="Genomic_DNA"/>
</dbReference>
<dbReference type="InterPro" id="IPR002229">
    <property type="entry name" value="RhesusRHD"/>
</dbReference>
<dbReference type="GO" id="GO:0005886">
    <property type="term" value="C:plasma membrane"/>
    <property type="evidence" value="ECO:0007669"/>
    <property type="project" value="InterPro"/>
</dbReference>
<feature type="transmembrane region" description="Helical" evidence="9">
    <location>
        <begin position="154"/>
        <end position="180"/>
    </location>
</feature>
<feature type="transmembrane region" description="Helical" evidence="9">
    <location>
        <begin position="287"/>
        <end position="305"/>
    </location>
</feature>
<dbReference type="RefSeq" id="WP_212518269.1">
    <property type="nucleotide sequence ID" value="NZ_JAGSOH010000028.1"/>
</dbReference>
<name>A0A941EDN5_9ACTN</name>
<feature type="transmembrane region" description="Helical" evidence="9">
    <location>
        <begin position="343"/>
        <end position="365"/>
    </location>
</feature>
<dbReference type="SUPFAM" id="SSF111352">
    <property type="entry name" value="Ammonium transporter"/>
    <property type="match status" value="1"/>
</dbReference>
<evidence type="ECO:0000256" key="3">
    <source>
        <dbReference type="ARBA" id="ARBA00022448"/>
    </source>
</evidence>
<feature type="transmembrane region" description="Helical" evidence="9">
    <location>
        <begin position="311"/>
        <end position="331"/>
    </location>
</feature>
<proteinExistence type="inferred from homology"/>
<keyword evidence="6 9" id="KW-0472">Membrane</keyword>
<evidence type="ECO:0000256" key="4">
    <source>
        <dbReference type="ARBA" id="ARBA00022692"/>
    </source>
</evidence>
<dbReference type="Gene3D" id="1.10.3430.10">
    <property type="entry name" value="Ammonium transporter AmtB like domains"/>
    <property type="match status" value="1"/>
</dbReference>
<evidence type="ECO:0000313" key="11">
    <source>
        <dbReference type="EMBL" id="MBR7827124.1"/>
    </source>
</evidence>
<protein>
    <recommendedName>
        <fullName evidence="8">Ammonium transporter</fullName>
    </recommendedName>
</protein>
<dbReference type="PRINTS" id="PR00342">
    <property type="entry name" value="RHESUSRHD"/>
</dbReference>
<comment type="subcellular location">
    <subcellularLocation>
        <location evidence="1">Membrane</location>
        <topology evidence="1">Multi-pass membrane protein</topology>
    </subcellularLocation>
</comment>
<keyword evidence="3" id="KW-0813">Transport</keyword>